<dbReference type="Pfam" id="PF19584">
    <property type="entry name" value="MCAfunc"/>
    <property type="match status" value="1"/>
</dbReference>
<dbReference type="Gene3D" id="3.30.200.20">
    <property type="entry name" value="Phosphorylase Kinase, domain 1"/>
    <property type="match status" value="1"/>
</dbReference>
<evidence type="ECO:0000256" key="5">
    <source>
        <dbReference type="ARBA" id="ARBA00022840"/>
    </source>
</evidence>
<evidence type="ECO:0000256" key="3">
    <source>
        <dbReference type="ARBA" id="ARBA00022741"/>
    </source>
</evidence>
<dbReference type="Pfam" id="PF07714">
    <property type="entry name" value="PK_Tyr_Ser-Thr"/>
    <property type="match status" value="1"/>
</dbReference>
<dbReference type="InterPro" id="IPR001245">
    <property type="entry name" value="Ser-Thr/Tyr_kinase_cat_dom"/>
</dbReference>
<dbReference type="SMART" id="SM00220">
    <property type="entry name" value="S_TKc"/>
    <property type="match status" value="1"/>
</dbReference>
<dbReference type="EnsemblPlants" id="OB11G26570.1">
    <property type="protein sequence ID" value="OB11G26570.1"/>
    <property type="gene ID" value="OB11G26570"/>
</dbReference>
<dbReference type="InterPro" id="IPR045766">
    <property type="entry name" value="MCAfunc"/>
</dbReference>
<dbReference type="InterPro" id="IPR059179">
    <property type="entry name" value="MLKL-like_MCAfunc"/>
</dbReference>
<dbReference type="InterPro" id="IPR000719">
    <property type="entry name" value="Prot_kinase_dom"/>
</dbReference>
<dbReference type="InterPro" id="IPR017441">
    <property type="entry name" value="Protein_kinase_ATP_BS"/>
</dbReference>
<evidence type="ECO:0000256" key="7">
    <source>
        <dbReference type="SAM" id="MobiDB-lite"/>
    </source>
</evidence>
<dbReference type="Proteomes" id="UP000006038">
    <property type="component" value="Chromosome 11"/>
</dbReference>
<proteinExistence type="predicted"/>
<reference evidence="9" key="2">
    <citation type="submission" date="2013-04" db="UniProtKB">
        <authorList>
            <consortium name="EnsemblPlants"/>
        </authorList>
    </citation>
    <scope>IDENTIFICATION</scope>
</reference>
<dbReference type="AlphaFoldDB" id="J3NA21"/>
<dbReference type="PANTHER" id="PTHR46146:SF7">
    <property type="entry name" value="OS11G0664000 PROTEIN"/>
    <property type="match status" value="1"/>
</dbReference>
<dbReference type="CDD" id="cd21037">
    <property type="entry name" value="MLKL_NTD"/>
    <property type="match status" value="1"/>
</dbReference>
<evidence type="ECO:0000259" key="8">
    <source>
        <dbReference type="PROSITE" id="PS50011"/>
    </source>
</evidence>
<dbReference type="GO" id="GO:0007166">
    <property type="term" value="P:cell surface receptor signaling pathway"/>
    <property type="evidence" value="ECO:0007669"/>
    <property type="project" value="InterPro"/>
</dbReference>
<dbReference type="InterPro" id="IPR036537">
    <property type="entry name" value="Adaptor_Cbl_N_dom_sf"/>
</dbReference>
<dbReference type="SUPFAM" id="SSF56112">
    <property type="entry name" value="Protein kinase-like (PK-like)"/>
    <property type="match status" value="1"/>
</dbReference>
<dbReference type="PROSITE" id="PS50011">
    <property type="entry name" value="PROTEIN_KINASE_DOM"/>
    <property type="match status" value="1"/>
</dbReference>
<keyword evidence="1" id="KW-0723">Serine/threonine-protein kinase</keyword>
<dbReference type="InterPro" id="IPR011009">
    <property type="entry name" value="Kinase-like_dom_sf"/>
</dbReference>
<dbReference type="PROSITE" id="PS00108">
    <property type="entry name" value="PROTEIN_KINASE_ST"/>
    <property type="match status" value="1"/>
</dbReference>
<reference evidence="9" key="1">
    <citation type="journal article" date="2013" name="Nat. Commun.">
        <title>Whole-genome sequencing of Oryza brachyantha reveals mechanisms underlying Oryza genome evolution.</title>
        <authorList>
            <person name="Chen J."/>
            <person name="Huang Q."/>
            <person name="Gao D."/>
            <person name="Wang J."/>
            <person name="Lang Y."/>
            <person name="Liu T."/>
            <person name="Li B."/>
            <person name="Bai Z."/>
            <person name="Luis Goicoechea J."/>
            <person name="Liang C."/>
            <person name="Chen C."/>
            <person name="Zhang W."/>
            <person name="Sun S."/>
            <person name="Liao Y."/>
            <person name="Zhang X."/>
            <person name="Yang L."/>
            <person name="Song C."/>
            <person name="Wang M."/>
            <person name="Shi J."/>
            <person name="Liu G."/>
            <person name="Liu J."/>
            <person name="Zhou H."/>
            <person name="Zhou W."/>
            <person name="Yu Q."/>
            <person name="An N."/>
            <person name="Chen Y."/>
            <person name="Cai Q."/>
            <person name="Wang B."/>
            <person name="Liu B."/>
            <person name="Min J."/>
            <person name="Huang Y."/>
            <person name="Wu H."/>
            <person name="Li Z."/>
            <person name="Zhang Y."/>
            <person name="Yin Y."/>
            <person name="Song W."/>
            <person name="Jiang J."/>
            <person name="Jackson S.A."/>
            <person name="Wing R.A."/>
            <person name="Wang J."/>
            <person name="Chen M."/>
        </authorList>
    </citation>
    <scope>NUCLEOTIDE SEQUENCE [LARGE SCALE GENOMIC DNA]</scope>
    <source>
        <strain evidence="9">cv. IRGC 101232</strain>
    </source>
</reference>
<feature type="region of interest" description="Disordered" evidence="7">
    <location>
        <begin position="531"/>
        <end position="570"/>
    </location>
</feature>
<feature type="compositionally biased region" description="Low complexity" evidence="7">
    <location>
        <begin position="561"/>
        <end position="570"/>
    </location>
</feature>
<organism evidence="9">
    <name type="scientific">Oryza brachyantha</name>
    <name type="common">malo sina</name>
    <dbReference type="NCBI Taxonomy" id="4533"/>
    <lineage>
        <taxon>Eukaryota</taxon>
        <taxon>Viridiplantae</taxon>
        <taxon>Streptophyta</taxon>
        <taxon>Embryophyta</taxon>
        <taxon>Tracheophyta</taxon>
        <taxon>Spermatophyta</taxon>
        <taxon>Magnoliopsida</taxon>
        <taxon>Liliopsida</taxon>
        <taxon>Poales</taxon>
        <taxon>Poaceae</taxon>
        <taxon>BOP clade</taxon>
        <taxon>Oryzoideae</taxon>
        <taxon>Oryzeae</taxon>
        <taxon>Oryzinae</taxon>
        <taxon>Oryza</taxon>
    </lineage>
</organism>
<evidence type="ECO:0000256" key="2">
    <source>
        <dbReference type="ARBA" id="ARBA00022679"/>
    </source>
</evidence>
<protein>
    <recommendedName>
        <fullName evidence="8">Protein kinase domain-containing protein</fullName>
    </recommendedName>
</protein>
<dbReference type="InterPro" id="IPR008271">
    <property type="entry name" value="Ser/Thr_kinase_AS"/>
</dbReference>
<dbReference type="PANTHER" id="PTHR46146">
    <property type="entry name" value="SERINE/THREONINE-PROTEIN KINASE-LIKE PROTEIN CCR4"/>
    <property type="match status" value="1"/>
</dbReference>
<keyword evidence="4" id="KW-0418">Kinase</keyword>
<evidence type="ECO:0000256" key="4">
    <source>
        <dbReference type="ARBA" id="ARBA00022777"/>
    </source>
</evidence>
<dbReference type="HOGENOM" id="CLU_478507_0_0_1"/>
<sequence>MALWGGLGQAATVAQLVGADVGGLISMIIRAALTAQQNKKECEQLARRVFTIAELLQHLQDPEVLRRRLTGLDDTLREVHELVMECQEKNAVYRLVMAGRQADKFRDVQSRIDSYLLLFPVISHIDITRRLERIYNILVPNDTAGPSASVSMPQIPVQPSQFVLGSKRNMEFLLFNLLLCEHLVSLQRSIGKKAMRSRCLLSRTKASSNFSPARKIGQGGFGSVYMGKLHDGREVAIKYGIVNSYESRRAFVAELTALSSIRCKHIVPLYGYCVLVQEKRGLRRKEEEGEKRLLVYEYMENGSLNDHLNGSSSSSPSYAERPVIHRDVKSSNILLDASWAPRLTDFGLALPWEGPDHQVDDISGTFRYMAPEYLMTGVINMTTDVYSFGVVALEPRTARTAGDQAEAGSIGSAATPGVEGSYGVGDRIGSAGDENGDTPGDRETATVVAIGSAAGAGMGCGRGADRNRSDTMKAFATLSNFFVYVRTQFGTTIKSVQCDNGREFDNSPARTFFLPSRGRSTVARIATEVDGTRAANGGEARRRPGHRRSHAPNPSPAYFPSTMSTTTTTS</sequence>
<keyword evidence="3 6" id="KW-0547">Nucleotide-binding</keyword>
<evidence type="ECO:0000256" key="1">
    <source>
        <dbReference type="ARBA" id="ARBA00022527"/>
    </source>
</evidence>
<feature type="domain" description="Protein kinase" evidence="8">
    <location>
        <begin position="210"/>
        <end position="482"/>
    </location>
</feature>
<evidence type="ECO:0000313" key="9">
    <source>
        <dbReference type="EnsemblPlants" id="OB11G26570.1"/>
    </source>
</evidence>
<name>J3NA21_ORYBR</name>
<keyword evidence="10" id="KW-1185">Reference proteome</keyword>
<dbReference type="GO" id="GO:0004674">
    <property type="term" value="F:protein serine/threonine kinase activity"/>
    <property type="evidence" value="ECO:0007669"/>
    <property type="project" value="UniProtKB-KW"/>
</dbReference>
<keyword evidence="5 6" id="KW-0067">ATP-binding</keyword>
<dbReference type="Gene3D" id="1.10.510.10">
    <property type="entry name" value="Transferase(Phosphotransferase) domain 1"/>
    <property type="match status" value="1"/>
</dbReference>
<dbReference type="Gene3D" id="1.20.930.20">
    <property type="entry name" value="Adaptor protein Cbl, N-terminal domain"/>
    <property type="match status" value="1"/>
</dbReference>
<evidence type="ECO:0000256" key="6">
    <source>
        <dbReference type="PROSITE-ProRule" id="PRU10141"/>
    </source>
</evidence>
<dbReference type="Gramene" id="OB11G26570.1">
    <property type="protein sequence ID" value="OB11G26570.1"/>
    <property type="gene ID" value="OB11G26570"/>
</dbReference>
<evidence type="ECO:0000313" key="10">
    <source>
        <dbReference type="Proteomes" id="UP000006038"/>
    </source>
</evidence>
<feature type="binding site" evidence="6">
    <location>
        <position position="238"/>
    </location>
    <ligand>
        <name>ATP</name>
        <dbReference type="ChEBI" id="CHEBI:30616"/>
    </ligand>
</feature>
<dbReference type="PROSITE" id="PS00107">
    <property type="entry name" value="PROTEIN_KINASE_ATP"/>
    <property type="match status" value="1"/>
</dbReference>
<dbReference type="Pfam" id="PF00069">
    <property type="entry name" value="Pkinase"/>
    <property type="match status" value="1"/>
</dbReference>
<dbReference type="GO" id="GO:0005524">
    <property type="term" value="F:ATP binding"/>
    <property type="evidence" value="ECO:0007669"/>
    <property type="project" value="UniProtKB-UniRule"/>
</dbReference>
<keyword evidence="2" id="KW-0808">Transferase</keyword>
<dbReference type="eggNOG" id="KOG1187">
    <property type="taxonomic scope" value="Eukaryota"/>
</dbReference>
<accession>J3NA21</accession>